<sequence>MKSVRRKRGSGPSRLAHQGESILVRQRKRKSGKKQNLASWSRTTQSLAERPHQGCSRSEAERDTAKESSSDAVAMSAYISPPTQHHHAFPYPSQKPNFAHSSNGRLGQERQWTHEPYRKALPNKEANLSLNHALLAEINLTTPDREQRKLSLQRLQEQAKILESEAGYDMMLQDRLITDQVHELLEPRPVRCSGTDPCTRCVKQKRICVFSRIEKKRKIATSLQDLHTVDGLQNYRSMYGFDGRFQSGSVKRSSSSSPSFGHNYDGNRSPAESSNASIETARASSLGTEIVGDGLRIPLGRQRNAIPILRSKTGFGFAHIQARIASFISGPISTNLTSSNNLQVLPSFHSVSQGRYGDLLQHPPPSHHPNTFDGRQELAPRPPPPAFYPDSQKALNNDEAFSNRFPRRQTYQTHLVLHPLQQPLQSHHQPQHHQFTYEMVNEPFGVRRLKLEQDSCTNDERGPSEVDNGQGGNSGKSAPSSQRDSSIYDGSYTPMSSPLTPLTPVSVEKANCEGNRTI</sequence>
<protein>
    <submittedName>
        <fullName evidence="1">Uncharacterized protein</fullName>
    </submittedName>
</protein>
<keyword evidence="2" id="KW-1185">Reference proteome</keyword>
<accession>A0ACD0NZB6</accession>
<gene>
    <name evidence="1" type="ORF">IE53DRAFT_368379</name>
</gene>
<evidence type="ECO:0000313" key="1">
    <source>
        <dbReference type="EMBL" id="PWN51075.1"/>
    </source>
</evidence>
<proteinExistence type="predicted"/>
<name>A0ACD0NZB6_9BASI</name>
<dbReference type="Proteomes" id="UP000245626">
    <property type="component" value="Unassembled WGS sequence"/>
</dbReference>
<reference evidence="1 2" key="1">
    <citation type="journal article" date="2018" name="Mol. Biol. Evol.">
        <title>Broad Genomic Sampling Reveals a Smut Pathogenic Ancestry of the Fungal Clade Ustilaginomycotina.</title>
        <authorList>
            <person name="Kijpornyongpan T."/>
            <person name="Mondo S.J."/>
            <person name="Barry K."/>
            <person name="Sandor L."/>
            <person name="Lee J."/>
            <person name="Lipzen A."/>
            <person name="Pangilinan J."/>
            <person name="LaButti K."/>
            <person name="Hainaut M."/>
            <person name="Henrissat B."/>
            <person name="Grigoriev I.V."/>
            <person name="Spatafora J.W."/>
            <person name="Aime M.C."/>
        </authorList>
    </citation>
    <scope>NUCLEOTIDE SEQUENCE [LARGE SCALE GENOMIC DNA]</scope>
    <source>
        <strain evidence="1 2">SA 807</strain>
    </source>
</reference>
<evidence type="ECO:0000313" key="2">
    <source>
        <dbReference type="Proteomes" id="UP000245626"/>
    </source>
</evidence>
<organism evidence="1 2">
    <name type="scientific">Violaceomyces palustris</name>
    <dbReference type="NCBI Taxonomy" id="1673888"/>
    <lineage>
        <taxon>Eukaryota</taxon>
        <taxon>Fungi</taxon>
        <taxon>Dikarya</taxon>
        <taxon>Basidiomycota</taxon>
        <taxon>Ustilaginomycotina</taxon>
        <taxon>Ustilaginomycetes</taxon>
        <taxon>Violaceomycetales</taxon>
        <taxon>Violaceomycetaceae</taxon>
        <taxon>Violaceomyces</taxon>
    </lineage>
</organism>
<dbReference type="EMBL" id="KZ819873">
    <property type="protein sequence ID" value="PWN51075.1"/>
    <property type="molecule type" value="Genomic_DNA"/>
</dbReference>